<reference evidence="1 2" key="1">
    <citation type="submission" date="2019-03" db="EMBL/GenBank/DDBJ databases">
        <title>Genomic Encyclopedia of Type Strains, Phase IV (KMG-IV): sequencing the most valuable type-strain genomes for metagenomic binning, comparative biology and taxonomic classification.</title>
        <authorList>
            <person name="Goeker M."/>
        </authorList>
    </citation>
    <scope>NUCLEOTIDE SEQUENCE [LARGE SCALE GENOMIC DNA]</scope>
    <source>
        <strain evidence="1 2">DSM 100309</strain>
    </source>
</reference>
<proteinExistence type="predicted"/>
<dbReference type="Pfam" id="PF13289">
    <property type="entry name" value="SIR2_2"/>
    <property type="match status" value="1"/>
</dbReference>
<protein>
    <submittedName>
        <fullName evidence="1">SIR2-like protein</fullName>
    </submittedName>
</protein>
<dbReference type="AlphaFoldDB" id="A0A4R3YH42"/>
<organism evidence="1 2">
    <name type="scientific">Sulfurirhabdus autotrophica</name>
    <dbReference type="NCBI Taxonomy" id="1706046"/>
    <lineage>
        <taxon>Bacteria</taxon>
        <taxon>Pseudomonadati</taxon>
        <taxon>Pseudomonadota</taxon>
        <taxon>Betaproteobacteria</taxon>
        <taxon>Nitrosomonadales</taxon>
        <taxon>Sulfuricellaceae</taxon>
        <taxon>Sulfurirhabdus</taxon>
    </lineage>
</organism>
<gene>
    <name evidence="1" type="ORF">EDC63_101254</name>
</gene>
<keyword evidence="2" id="KW-1185">Reference proteome</keyword>
<dbReference type="OrthoDB" id="7221817at2"/>
<name>A0A4R3YH42_9PROT</name>
<evidence type="ECO:0000313" key="1">
    <source>
        <dbReference type="EMBL" id="TCV90284.1"/>
    </source>
</evidence>
<sequence>MLHLPKSPTRQEVLRFISDSASYGNLGAFIGAGFSKAVLNDEFNEIALSWGELLEKASVKLEVDYDAIWKTGVSYPEIASSICKLHAEQTECDYAQALSRLKREIAALTSWYPDKEKREEFSKYLECLSPSWIITTNYDMVIESLLTGRSIPLGPNDSLSSPNGVIPVFHLHGLRTNPEEIIISQEDYVSLFRPSEYRQIKLALTIRESTTLLIGYGLGDVNVLTALDWSKNVFKGGEATYPNDAIQLLRKDNPNEKPYRDKNGIVIVETEDIAEFFEEFIDVREKELEDKKKEQKALTDLAGQLDEPDGAMIEKFIDDDKFRLEILNVLSKFSIHLISGFVSFLNKCIDETWARSEPQGAFEGYNQNLIIILDILTSFPINRFPPALFQTAAYGLQRVGYFVGNDGGKSWSAKKTWDNRKNELSMEVVAELKSIADQHGYNYVKRLVKTINV</sequence>
<dbReference type="RefSeq" id="WP_124947753.1">
    <property type="nucleotide sequence ID" value="NZ_BHVT01000073.1"/>
</dbReference>
<comment type="caution">
    <text evidence="1">The sequence shown here is derived from an EMBL/GenBank/DDBJ whole genome shotgun (WGS) entry which is preliminary data.</text>
</comment>
<accession>A0A4R3YH42</accession>
<dbReference type="EMBL" id="SMCO01000001">
    <property type="protein sequence ID" value="TCV90284.1"/>
    <property type="molecule type" value="Genomic_DNA"/>
</dbReference>
<dbReference type="Proteomes" id="UP000295367">
    <property type="component" value="Unassembled WGS sequence"/>
</dbReference>
<evidence type="ECO:0000313" key="2">
    <source>
        <dbReference type="Proteomes" id="UP000295367"/>
    </source>
</evidence>